<keyword evidence="1" id="KW-1133">Transmembrane helix</keyword>
<organism evidence="2 3">
    <name type="scientific">Albimonas donghaensis</name>
    <dbReference type="NCBI Taxonomy" id="356660"/>
    <lineage>
        <taxon>Bacteria</taxon>
        <taxon>Pseudomonadati</taxon>
        <taxon>Pseudomonadota</taxon>
        <taxon>Alphaproteobacteria</taxon>
        <taxon>Rhodobacterales</taxon>
        <taxon>Paracoccaceae</taxon>
        <taxon>Albimonas</taxon>
    </lineage>
</organism>
<evidence type="ECO:0008006" key="4">
    <source>
        <dbReference type="Google" id="ProtNLM"/>
    </source>
</evidence>
<reference evidence="2 3" key="1">
    <citation type="submission" date="2016-10" db="EMBL/GenBank/DDBJ databases">
        <authorList>
            <person name="de Groot N.N."/>
        </authorList>
    </citation>
    <scope>NUCLEOTIDE SEQUENCE [LARGE SCALE GENOMIC DNA]</scope>
    <source>
        <strain evidence="2 3">DSM 17890</strain>
    </source>
</reference>
<evidence type="ECO:0000313" key="3">
    <source>
        <dbReference type="Proteomes" id="UP000199118"/>
    </source>
</evidence>
<accession>A0A1H2RL38</accession>
<dbReference type="STRING" id="356660.SAMN05444336_101396"/>
<sequence length="340" mass="34186">MNSNGMRGRGPLASGALAWALAGAIGGLAAGSVGPAQALSIDVSLKTGTGVEAAPAGVLGAGALLDIAEAAASVWTAALDDGGAGTSFDIEVAWGDLGDASVIATTYVGTVGGGAKAAGPAVIGASTSPSIWFNSARSDWFMDADPLDPSEFGAAETIEDGAGNVTGQFFVAETSPLDGVLDMFTVMLHEIGHAIGFLDYTNSPFDDGGVTIAAPLPMEGYEVPLDTIGGGHVFVPLTPEQESLPPLQQLIAAAQNNEAYSHALFFHSIAAGERRLPSLMDLVAMAQVVGYELVDPDAALILAGGEAYASAEVPVPAAGLLALSGLGALGIAGWRRRRRG</sequence>
<keyword evidence="3" id="KW-1185">Reference proteome</keyword>
<dbReference type="EMBL" id="FNMZ01000001">
    <property type="protein sequence ID" value="SDW20192.1"/>
    <property type="molecule type" value="Genomic_DNA"/>
</dbReference>
<dbReference type="InterPro" id="IPR024079">
    <property type="entry name" value="MetalloPept_cat_dom_sf"/>
</dbReference>
<dbReference type="Gene3D" id="3.40.390.10">
    <property type="entry name" value="Collagenase (Catalytic Domain)"/>
    <property type="match status" value="1"/>
</dbReference>
<evidence type="ECO:0000313" key="2">
    <source>
        <dbReference type="EMBL" id="SDW20192.1"/>
    </source>
</evidence>
<keyword evidence="1" id="KW-0812">Transmembrane</keyword>
<keyword evidence="1" id="KW-0472">Membrane</keyword>
<evidence type="ECO:0000256" key="1">
    <source>
        <dbReference type="SAM" id="Phobius"/>
    </source>
</evidence>
<dbReference type="AlphaFoldDB" id="A0A1H2RL38"/>
<proteinExistence type="predicted"/>
<dbReference type="Proteomes" id="UP000199118">
    <property type="component" value="Unassembled WGS sequence"/>
</dbReference>
<feature type="transmembrane region" description="Helical" evidence="1">
    <location>
        <begin position="315"/>
        <end position="334"/>
    </location>
</feature>
<gene>
    <name evidence="2" type="ORF">SAMN05444336_101396</name>
</gene>
<dbReference type="SUPFAM" id="SSF55486">
    <property type="entry name" value="Metalloproteases ('zincins'), catalytic domain"/>
    <property type="match status" value="1"/>
</dbReference>
<name>A0A1H2RL38_9RHOB</name>
<dbReference type="GO" id="GO:0008237">
    <property type="term" value="F:metallopeptidase activity"/>
    <property type="evidence" value="ECO:0007669"/>
    <property type="project" value="InterPro"/>
</dbReference>
<protein>
    <recommendedName>
        <fullName evidence="4">VPLPA-CTERM protein sorting domain-containing protein</fullName>
    </recommendedName>
</protein>